<reference evidence="1 2" key="1">
    <citation type="submission" date="2018-05" db="EMBL/GenBank/DDBJ databases">
        <title>Evolution of GPA BGCs.</title>
        <authorList>
            <person name="Waglechner N."/>
            <person name="Wright G.D."/>
        </authorList>
    </citation>
    <scope>NUCLEOTIDE SEQUENCE [LARGE SCALE GENOMIC DNA]</scope>
    <source>
        <strain evidence="1 2">DSM 5908</strain>
    </source>
</reference>
<keyword evidence="2" id="KW-1185">Reference proteome</keyword>
<organism evidence="1 2">
    <name type="scientific">Amycolatopsis balhimycina DSM 5908</name>
    <dbReference type="NCBI Taxonomy" id="1081091"/>
    <lineage>
        <taxon>Bacteria</taxon>
        <taxon>Bacillati</taxon>
        <taxon>Actinomycetota</taxon>
        <taxon>Actinomycetes</taxon>
        <taxon>Pseudonocardiales</taxon>
        <taxon>Pseudonocardiaceae</taxon>
        <taxon>Amycolatopsis</taxon>
    </lineage>
</organism>
<name>A0A428WVI4_AMYBA</name>
<dbReference type="EMBL" id="QHHU01000011">
    <property type="protein sequence ID" value="RSM47089.1"/>
    <property type="molecule type" value="Genomic_DNA"/>
</dbReference>
<dbReference type="AlphaFoldDB" id="A0A428WVI4"/>
<gene>
    <name evidence="1" type="ORF">DMA12_10185</name>
</gene>
<proteinExistence type="predicted"/>
<protein>
    <submittedName>
        <fullName evidence="1">Uncharacterized protein</fullName>
    </submittedName>
</protein>
<dbReference type="Proteomes" id="UP000286716">
    <property type="component" value="Unassembled WGS sequence"/>
</dbReference>
<accession>A0A428WVI4</accession>
<sequence length="236" mass="25385">MAAALRGPVSPLFGIGLYLDGDRQVPFDIGWAEFDRDVRWAAQVLDVWDIGEADHVLISTPNFEGPWASPVVRALRDRRVVHSNAEPYGWDVRRSATFLRLLPFRAYLGMSGETAVGLLKEPDCAGSLAALAPIWARPEAIHPLRDAGLDPAVFAMLGPALGLECPHRSGAHVDPAEWRLAEGPDGVTLSTAGDRAHVVRDLVVGRTAALDHTPCPCGLPGPRIRVVDPPPLRPAG</sequence>
<comment type="caution">
    <text evidence="1">The sequence shown here is derived from an EMBL/GenBank/DDBJ whole genome shotgun (WGS) entry which is preliminary data.</text>
</comment>
<dbReference type="OrthoDB" id="7629028at2"/>
<evidence type="ECO:0000313" key="1">
    <source>
        <dbReference type="EMBL" id="RSM47089.1"/>
    </source>
</evidence>
<evidence type="ECO:0000313" key="2">
    <source>
        <dbReference type="Proteomes" id="UP000286716"/>
    </source>
</evidence>